<dbReference type="PROSITE" id="PS51094">
    <property type="entry name" value="PTS_EIIA_TYPE_2"/>
    <property type="match status" value="1"/>
</dbReference>
<dbReference type="PANTHER" id="PTHR47738:SF1">
    <property type="entry name" value="NITROGEN REGULATORY PROTEIN"/>
    <property type="match status" value="1"/>
</dbReference>
<gene>
    <name evidence="2" type="ORF">GGQ67_003034</name>
</gene>
<dbReference type="AlphaFoldDB" id="A0A7W6CZF9"/>
<dbReference type="PANTHER" id="PTHR47738">
    <property type="entry name" value="PTS SYSTEM FRUCTOSE-LIKE EIIA COMPONENT-RELATED"/>
    <property type="match status" value="1"/>
</dbReference>
<reference evidence="2 3" key="1">
    <citation type="submission" date="2020-08" db="EMBL/GenBank/DDBJ databases">
        <title>Genomic Encyclopedia of Type Strains, Phase IV (KMG-IV): sequencing the most valuable type-strain genomes for metagenomic binning, comparative biology and taxonomic classification.</title>
        <authorList>
            <person name="Goeker M."/>
        </authorList>
    </citation>
    <scope>NUCLEOTIDE SEQUENCE [LARGE SCALE GENOMIC DNA]</scope>
    <source>
        <strain evidence="2 3">DSM 26575</strain>
    </source>
</reference>
<protein>
    <submittedName>
        <fullName evidence="2">PTS system nitrogen regulatory IIA component</fullName>
    </submittedName>
</protein>
<dbReference type="RefSeq" id="WP_183900921.1">
    <property type="nucleotide sequence ID" value="NZ_JACIDW010000009.1"/>
</dbReference>
<dbReference type="CDD" id="cd00211">
    <property type="entry name" value="PTS_IIA_fru"/>
    <property type="match status" value="1"/>
</dbReference>
<dbReference type="Gene3D" id="3.40.930.10">
    <property type="entry name" value="Mannitol-specific EII, Chain A"/>
    <property type="match status" value="1"/>
</dbReference>
<proteinExistence type="predicted"/>
<dbReference type="InterPro" id="IPR051541">
    <property type="entry name" value="PTS_SugarTrans_NitroReg"/>
</dbReference>
<organism evidence="2 3">
    <name type="scientific">Rhizobium metallidurans</name>
    <dbReference type="NCBI Taxonomy" id="1265931"/>
    <lineage>
        <taxon>Bacteria</taxon>
        <taxon>Pseudomonadati</taxon>
        <taxon>Pseudomonadota</taxon>
        <taxon>Alphaproteobacteria</taxon>
        <taxon>Hyphomicrobiales</taxon>
        <taxon>Rhizobiaceae</taxon>
        <taxon>Rhizobium/Agrobacterium group</taxon>
        <taxon>Rhizobium</taxon>
    </lineage>
</organism>
<dbReference type="EMBL" id="JACIDW010000009">
    <property type="protein sequence ID" value="MBB3965361.1"/>
    <property type="molecule type" value="Genomic_DNA"/>
</dbReference>
<dbReference type="GO" id="GO:0030295">
    <property type="term" value="F:protein kinase activator activity"/>
    <property type="evidence" value="ECO:0007669"/>
    <property type="project" value="TreeGrafter"/>
</dbReference>
<dbReference type="SUPFAM" id="SSF55804">
    <property type="entry name" value="Phoshotransferase/anion transport protein"/>
    <property type="match status" value="1"/>
</dbReference>
<accession>A0A7W6CZF9</accession>
<keyword evidence="3" id="KW-1185">Reference proteome</keyword>
<comment type="caution">
    <text evidence="2">The sequence shown here is derived from an EMBL/GenBank/DDBJ whole genome shotgun (WGS) entry which is preliminary data.</text>
</comment>
<dbReference type="PROSITE" id="PS00372">
    <property type="entry name" value="PTS_EIIA_TYPE_2_HIS"/>
    <property type="match status" value="1"/>
</dbReference>
<dbReference type="Proteomes" id="UP000582090">
    <property type="component" value="Unassembled WGS sequence"/>
</dbReference>
<sequence length="160" mass="17219">MNLTSIFLPDDVLFDVAQQNKTNVLRFAATTASRTLGVNPAALFTVLETRELLGSTGIGRGIAVPHAALPDLGPPRGFILKLARPLDFDAIDEQPVDLVFLLLFGERWRSEYLKVLATIARKAHDSAVLDAMRRATSAGDLYGCFAGPEPRGGALTIAKT</sequence>
<feature type="domain" description="PTS EIIA type-2" evidence="1">
    <location>
        <begin position="5"/>
        <end position="148"/>
    </location>
</feature>
<dbReference type="InterPro" id="IPR002178">
    <property type="entry name" value="PTS_EIIA_type-2_dom"/>
</dbReference>
<dbReference type="InterPro" id="IPR016152">
    <property type="entry name" value="PTrfase/Anion_transptr"/>
</dbReference>
<name>A0A7W6CZF9_9HYPH</name>
<evidence type="ECO:0000259" key="1">
    <source>
        <dbReference type="PROSITE" id="PS51094"/>
    </source>
</evidence>
<evidence type="ECO:0000313" key="3">
    <source>
        <dbReference type="Proteomes" id="UP000582090"/>
    </source>
</evidence>
<dbReference type="Pfam" id="PF00359">
    <property type="entry name" value="PTS_EIIA_2"/>
    <property type="match status" value="1"/>
</dbReference>
<evidence type="ECO:0000313" key="2">
    <source>
        <dbReference type="EMBL" id="MBB3965361.1"/>
    </source>
</evidence>